<dbReference type="SUPFAM" id="SSF55785">
    <property type="entry name" value="PYP-like sensor domain (PAS domain)"/>
    <property type="match status" value="2"/>
</dbReference>
<dbReference type="InterPro" id="IPR052155">
    <property type="entry name" value="Biofilm_reg_signaling"/>
</dbReference>
<dbReference type="CDD" id="cd01949">
    <property type="entry name" value="GGDEF"/>
    <property type="match status" value="1"/>
</dbReference>
<dbReference type="InterPro" id="IPR035965">
    <property type="entry name" value="PAS-like_dom_sf"/>
</dbReference>
<dbReference type="Gene3D" id="3.30.70.270">
    <property type="match status" value="1"/>
</dbReference>
<organism evidence="7 8">
    <name type="scientific">Noviherbaspirillum sedimenti</name>
    <dbReference type="NCBI Taxonomy" id="2320865"/>
    <lineage>
        <taxon>Bacteria</taxon>
        <taxon>Pseudomonadati</taxon>
        <taxon>Pseudomonadota</taxon>
        <taxon>Betaproteobacteria</taxon>
        <taxon>Burkholderiales</taxon>
        <taxon>Oxalobacteraceae</taxon>
        <taxon>Noviherbaspirillum</taxon>
    </lineage>
</organism>
<proteinExistence type="predicted"/>
<evidence type="ECO:0000259" key="6">
    <source>
        <dbReference type="PROSITE" id="PS50887"/>
    </source>
</evidence>
<dbReference type="SMART" id="SM00267">
    <property type="entry name" value="GGDEF"/>
    <property type="match status" value="1"/>
</dbReference>
<dbReference type="PROSITE" id="PS50113">
    <property type="entry name" value="PAC"/>
    <property type="match status" value="1"/>
</dbReference>
<dbReference type="InterPro" id="IPR001789">
    <property type="entry name" value="Sig_transdc_resp-reg_receiver"/>
</dbReference>
<feature type="modified residue" description="4-aspartylphosphate" evidence="1">
    <location>
        <position position="74"/>
    </location>
</feature>
<dbReference type="PROSITE" id="PS50110">
    <property type="entry name" value="RESPONSE_REGULATORY"/>
    <property type="match status" value="1"/>
</dbReference>
<dbReference type="SMART" id="SM00086">
    <property type="entry name" value="PAC"/>
    <property type="match status" value="2"/>
</dbReference>
<dbReference type="InterPro" id="IPR001610">
    <property type="entry name" value="PAC"/>
</dbReference>
<dbReference type="SUPFAM" id="SSF52172">
    <property type="entry name" value="CheY-like"/>
    <property type="match status" value="1"/>
</dbReference>
<evidence type="ECO:0000313" key="7">
    <source>
        <dbReference type="EMBL" id="RJG02514.1"/>
    </source>
</evidence>
<dbReference type="EMBL" id="QYUQ01000002">
    <property type="protein sequence ID" value="RJG02514.1"/>
    <property type="molecule type" value="Genomic_DNA"/>
</dbReference>
<dbReference type="InterPro" id="IPR029787">
    <property type="entry name" value="Nucleotide_cyclase"/>
</dbReference>
<dbReference type="InterPro" id="IPR013655">
    <property type="entry name" value="PAS_fold_3"/>
</dbReference>
<dbReference type="GO" id="GO:0000160">
    <property type="term" value="P:phosphorelay signal transduction system"/>
    <property type="evidence" value="ECO:0007669"/>
    <property type="project" value="InterPro"/>
</dbReference>
<protein>
    <submittedName>
        <fullName evidence="7">EAL domain-containing protein</fullName>
    </submittedName>
</protein>
<feature type="domain" description="PAC" evidence="4">
    <location>
        <begin position="224"/>
        <end position="277"/>
    </location>
</feature>
<dbReference type="PANTHER" id="PTHR44757">
    <property type="entry name" value="DIGUANYLATE CYCLASE DGCP"/>
    <property type="match status" value="1"/>
</dbReference>
<comment type="caution">
    <text evidence="7">The sequence shown here is derived from an EMBL/GenBank/DDBJ whole genome shotgun (WGS) entry which is preliminary data.</text>
</comment>
<feature type="domain" description="Response regulatory" evidence="2">
    <location>
        <begin position="26"/>
        <end position="143"/>
    </location>
</feature>
<dbReference type="InterPro" id="IPR000700">
    <property type="entry name" value="PAS-assoc_C"/>
</dbReference>
<evidence type="ECO:0000259" key="5">
    <source>
        <dbReference type="PROSITE" id="PS50883"/>
    </source>
</evidence>
<dbReference type="InterPro" id="IPR011006">
    <property type="entry name" value="CheY-like_superfamily"/>
</dbReference>
<dbReference type="SMART" id="SM00448">
    <property type="entry name" value="REC"/>
    <property type="match status" value="1"/>
</dbReference>
<dbReference type="InterPro" id="IPR000014">
    <property type="entry name" value="PAS"/>
</dbReference>
<dbReference type="Pfam" id="PF08447">
    <property type="entry name" value="PAS_3"/>
    <property type="match status" value="1"/>
</dbReference>
<feature type="domain" description="EAL" evidence="5">
    <location>
        <begin position="581"/>
        <end position="835"/>
    </location>
</feature>
<dbReference type="InterPro" id="IPR043128">
    <property type="entry name" value="Rev_trsase/Diguanyl_cyclase"/>
</dbReference>
<evidence type="ECO:0000259" key="3">
    <source>
        <dbReference type="PROSITE" id="PS50112"/>
    </source>
</evidence>
<reference evidence="8" key="1">
    <citation type="submission" date="2018-09" db="EMBL/GenBank/DDBJ databases">
        <authorList>
            <person name="Zhu H."/>
        </authorList>
    </citation>
    <scope>NUCLEOTIDE SEQUENCE [LARGE SCALE GENOMIC DNA]</scope>
    <source>
        <strain evidence="8">K1S02-23</strain>
    </source>
</reference>
<dbReference type="Pfam" id="PF00072">
    <property type="entry name" value="Response_reg"/>
    <property type="match status" value="1"/>
</dbReference>
<dbReference type="PROSITE" id="PS50887">
    <property type="entry name" value="GGDEF"/>
    <property type="match status" value="1"/>
</dbReference>
<dbReference type="InterPro" id="IPR000160">
    <property type="entry name" value="GGDEF_dom"/>
</dbReference>
<name>A0A3A3G3T7_9BURK</name>
<dbReference type="Pfam" id="PF00990">
    <property type="entry name" value="GGDEF"/>
    <property type="match status" value="1"/>
</dbReference>
<dbReference type="InterPro" id="IPR001633">
    <property type="entry name" value="EAL_dom"/>
</dbReference>
<dbReference type="Proteomes" id="UP000266327">
    <property type="component" value="Unassembled WGS sequence"/>
</dbReference>
<dbReference type="InterPro" id="IPR035919">
    <property type="entry name" value="EAL_sf"/>
</dbReference>
<dbReference type="Gene3D" id="3.20.20.450">
    <property type="entry name" value="EAL domain"/>
    <property type="match status" value="1"/>
</dbReference>
<dbReference type="Gene3D" id="3.40.50.2300">
    <property type="match status" value="1"/>
</dbReference>
<dbReference type="PROSITE" id="PS50112">
    <property type="entry name" value="PAS"/>
    <property type="match status" value="1"/>
</dbReference>
<gene>
    <name evidence="7" type="ORF">D3878_13790</name>
</gene>
<dbReference type="CDD" id="cd01948">
    <property type="entry name" value="EAL"/>
    <property type="match status" value="1"/>
</dbReference>
<dbReference type="Pfam" id="PF08448">
    <property type="entry name" value="PAS_4"/>
    <property type="match status" value="1"/>
</dbReference>
<dbReference type="SUPFAM" id="SSF55073">
    <property type="entry name" value="Nucleotide cyclase"/>
    <property type="match status" value="1"/>
</dbReference>
<evidence type="ECO:0000256" key="1">
    <source>
        <dbReference type="PROSITE-ProRule" id="PRU00169"/>
    </source>
</evidence>
<dbReference type="NCBIfam" id="TIGR00254">
    <property type="entry name" value="GGDEF"/>
    <property type="match status" value="1"/>
</dbReference>
<keyword evidence="1" id="KW-0597">Phosphoprotein</keyword>
<dbReference type="Gene3D" id="3.30.450.20">
    <property type="entry name" value="PAS domain"/>
    <property type="match status" value="2"/>
</dbReference>
<dbReference type="NCBIfam" id="TIGR00229">
    <property type="entry name" value="sensory_box"/>
    <property type="match status" value="1"/>
</dbReference>
<dbReference type="SMART" id="SM00052">
    <property type="entry name" value="EAL"/>
    <property type="match status" value="1"/>
</dbReference>
<dbReference type="InterPro" id="IPR013656">
    <property type="entry name" value="PAS_4"/>
</dbReference>
<evidence type="ECO:0000259" key="4">
    <source>
        <dbReference type="PROSITE" id="PS50113"/>
    </source>
</evidence>
<dbReference type="SUPFAM" id="SSF141868">
    <property type="entry name" value="EAL domain-like"/>
    <property type="match status" value="1"/>
</dbReference>
<sequence>MPCQQTAQRGVRVAIEVKGQAADRAQILIVDDVPANVVVLGNALADAYEVRFATSGAEALELAERAPPDLILLDVMMPGMSGHEVHRRLRQHINPLLRDTAVIFVTADNSLGSELAGFKLGAEDYITKPIVVPILLARVRNVLERSRRRRDLELSLVSAEQGLWEWRPEQDEVMFNANWAIPLGYARGEMAPCVMSWRQLVHPDDWPALFAARDAYSGGEARLFDPEIRMRHKDDAYVWMQLHGKGVEFNAHQHPVRLMGTYMNISRRKHAEIELRRRESQLATMIASLQDAVLVLDRAGHITMCHTPKDCRLGFLTQDVVGNAYGAVLPRELGRQLAQSIAAAADCQCTAQEEFDLELDGQRCCLQLTVNALAGADANPTGYLAVLQDITLRKLAEEEIRTLAFYDQLTRLPNQRMLRDRLRAALADSAHGKGVGALLFLDLDNFRRLEQAQGRSVGDLVLVEMARRIEQSVRSGGMVARLGGDKFLVLLENLGDSEVEAIRLAGMIGERIMAAVDSPVAVADSEYRISVSLGAVLFSGQRQGEEALLQQVELAMYSAKSKPGNALRFFEPEMQASALTRVALEQALYKGLALGEFFLLYQPQVDGAGHIVGAEALVRWQHPQDGVLAPGHFIPLAEDTGLIAPLGLHILETACRQLRHWQGNPATAHLSMAVNVSSRQFERSGFVEDIELLVQASGIDPHQLKLEITESLLLENTDSIVRKMTRLREIGISFSLDDFGTGYSSLAYLKRLPIDQLKIDQSFVRHAPGSSVDAAIIRSIMTLGSSLGIPVIAEGVETDAERRFLAEQGCTLFQGFYFGKPCVVADFEALLARADSLVGS</sequence>
<accession>A0A3A3G3T7</accession>
<dbReference type="AlphaFoldDB" id="A0A3A3G3T7"/>
<dbReference type="PANTHER" id="PTHR44757:SF2">
    <property type="entry name" value="BIOFILM ARCHITECTURE MAINTENANCE PROTEIN MBAA"/>
    <property type="match status" value="1"/>
</dbReference>
<evidence type="ECO:0000313" key="8">
    <source>
        <dbReference type="Proteomes" id="UP000266327"/>
    </source>
</evidence>
<dbReference type="PROSITE" id="PS50883">
    <property type="entry name" value="EAL"/>
    <property type="match status" value="1"/>
</dbReference>
<dbReference type="Pfam" id="PF00563">
    <property type="entry name" value="EAL"/>
    <property type="match status" value="1"/>
</dbReference>
<dbReference type="CDD" id="cd00130">
    <property type="entry name" value="PAS"/>
    <property type="match status" value="2"/>
</dbReference>
<evidence type="ECO:0000259" key="2">
    <source>
        <dbReference type="PROSITE" id="PS50110"/>
    </source>
</evidence>
<feature type="domain" description="GGDEF" evidence="6">
    <location>
        <begin position="434"/>
        <end position="572"/>
    </location>
</feature>
<feature type="domain" description="PAS" evidence="3">
    <location>
        <begin position="278"/>
        <end position="323"/>
    </location>
</feature>
<keyword evidence="8" id="KW-1185">Reference proteome</keyword>